<dbReference type="HOGENOM" id="CLU_2593885_0_0_1"/>
<dbReference type="EnsemblPlants" id="ONIVA02G18890.1">
    <property type="protein sequence ID" value="ONIVA02G18890.1"/>
    <property type="gene ID" value="ONIVA02G18890"/>
</dbReference>
<accession>A0A0E0G6W8</accession>
<sequence length="80" mass="9223">MEPAQGCKVQPSISQMTVYSVFSEVFLIFECMSVYPLNFFNYSRYVLPFIGFTSRMAVDHFISLTNIATTMGSYNFIFFV</sequence>
<reference evidence="1" key="2">
    <citation type="submission" date="2018-04" db="EMBL/GenBank/DDBJ databases">
        <title>OnivRS2 (Oryza nivara Reference Sequence Version 2).</title>
        <authorList>
            <person name="Zhang J."/>
            <person name="Kudrna D."/>
            <person name="Lee S."/>
            <person name="Talag J."/>
            <person name="Rajasekar S."/>
            <person name="Welchert J."/>
            <person name="Hsing Y.-I."/>
            <person name="Wing R.A."/>
        </authorList>
    </citation>
    <scope>NUCLEOTIDE SEQUENCE [LARGE SCALE GENOMIC DNA]</scope>
    <source>
        <strain evidence="1">SL10</strain>
    </source>
</reference>
<dbReference type="AlphaFoldDB" id="A0A0E0G6W8"/>
<name>A0A0E0G6W8_ORYNI</name>
<keyword evidence="2" id="KW-1185">Reference proteome</keyword>
<reference evidence="1" key="1">
    <citation type="submission" date="2015-04" db="UniProtKB">
        <authorList>
            <consortium name="EnsemblPlants"/>
        </authorList>
    </citation>
    <scope>IDENTIFICATION</scope>
    <source>
        <strain evidence="1">SL10</strain>
    </source>
</reference>
<protein>
    <submittedName>
        <fullName evidence="1">Uncharacterized protein</fullName>
    </submittedName>
</protein>
<proteinExistence type="predicted"/>
<dbReference type="Gramene" id="ONIVA02G18890.1">
    <property type="protein sequence ID" value="ONIVA02G18890.1"/>
    <property type="gene ID" value="ONIVA02G18890"/>
</dbReference>
<organism evidence="1">
    <name type="scientific">Oryza nivara</name>
    <name type="common">Indian wild rice</name>
    <name type="synonym">Oryza sativa f. spontanea</name>
    <dbReference type="NCBI Taxonomy" id="4536"/>
    <lineage>
        <taxon>Eukaryota</taxon>
        <taxon>Viridiplantae</taxon>
        <taxon>Streptophyta</taxon>
        <taxon>Embryophyta</taxon>
        <taxon>Tracheophyta</taxon>
        <taxon>Spermatophyta</taxon>
        <taxon>Magnoliopsida</taxon>
        <taxon>Liliopsida</taxon>
        <taxon>Poales</taxon>
        <taxon>Poaceae</taxon>
        <taxon>BOP clade</taxon>
        <taxon>Oryzoideae</taxon>
        <taxon>Oryzeae</taxon>
        <taxon>Oryzinae</taxon>
        <taxon>Oryza</taxon>
    </lineage>
</organism>
<evidence type="ECO:0000313" key="1">
    <source>
        <dbReference type="EnsemblPlants" id="ONIVA02G18890.1"/>
    </source>
</evidence>
<dbReference type="Proteomes" id="UP000006591">
    <property type="component" value="Chromosome 2"/>
</dbReference>
<evidence type="ECO:0000313" key="2">
    <source>
        <dbReference type="Proteomes" id="UP000006591"/>
    </source>
</evidence>